<feature type="signal peptide" evidence="1">
    <location>
        <begin position="1"/>
        <end position="19"/>
    </location>
</feature>
<evidence type="ECO:0000313" key="2">
    <source>
        <dbReference type="EMBL" id="CAB1277175.1"/>
    </source>
</evidence>
<reference evidence="2 3" key="1">
    <citation type="submission" date="2020-03" db="EMBL/GenBank/DDBJ databases">
        <authorList>
            <person name="Picone N."/>
        </authorList>
    </citation>
    <scope>NUCLEOTIDE SEQUENCE [LARGE SCALE GENOMIC DNA]</scope>
    <source>
        <strain evidence="2">NSCAC1</strain>
    </source>
</reference>
<accession>A0A7G1QB68</accession>
<evidence type="ECO:0000313" key="3">
    <source>
        <dbReference type="Proteomes" id="UP000516072"/>
    </source>
</evidence>
<protein>
    <submittedName>
        <fullName evidence="2">Metal-binding protein SmbP</fullName>
    </submittedName>
</protein>
<dbReference type="RefSeq" id="WP_197744203.1">
    <property type="nucleotide sequence ID" value="NZ_LR778175.1"/>
</dbReference>
<evidence type="ECO:0000256" key="1">
    <source>
        <dbReference type="SAM" id="SignalP"/>
    </source>
</evidence>
<keyword evidence="3" id="KW-1185">Reference proteome</keyword>
<dbReference type="GO" id="GO:0046872">
    <property type="term" value="F:metal ion binding"/>
    <property type="evidence" value="ECO:0007669"/>
    <property type="project" value="InterPro"/>
</dbReference>
<dbReference type="KEGG" id="ntg:NSCAC_1539"/>
<name>A0A7G1QB68_9GAMM</name>
<gene>
    <name evidence="2" type="primary">smbP</name>
    <name evidence="2" type="ORF">NSCAC_1539</name>
</gene>
<dbReference type="InterPro" id="IPR031877">
    <property type="entry name" value="SmbP"/>
</dbReference>
<dbReference type="AlphaFoldDB" id="A0A7G1QB68"/>
<keyword evidence="1" id="KW-0732">Signal</keyword>
<sequence>MKKLIGLIAGVLLSLSVYATGGHVADAVEHAKAAAGAANSEEVTAHATEAMTHAKAGGGNPHTVAGIKSLQDAIDHAKAGHTDAAKKAAAEAATHLEAAIS</sequence>
<dbReference type="EMBL" id="LR778175">
    <property type="protein sequence ID" value="CAB1277175.1"/>
    <property type="molecule type" value="Genomic_DNA"/>
</dbReference>
<organism evidence="2 3">
    <name type="scientific">Candidatus Nitrosacidococcus tergens</name>
    <dbReference type="NCBI Taxonomy" id="553981"/>
    <lineage>
        <taxon>Bacteria</taxon>
        <taxon>Pseudomonadati</taxon>
        <taxon>Pseudomonadota</taxon>
        <taxon>Gammaproteobacteria</taxon>
        <taxon>Chromatiales</taxon>
        <taxon>Chromatiaceae</taxon>
        <taxon>Candidatus Nitrosacidococcus</taxon>
    </lineage>
</organism>
<feature type="chain" id="PRO_5028855047" evidence="1">
    <location>
        <begin position="20"/>
        <end position="101"/>
    </location>
</feature>
<dbReference type="Proteomes" id="UP000516072">
    <property type="component" value="Chromosome"/>
</dbReference>
<dbReference type="Pfam" id="PF16785">
    <property type="entry name" value="SMBP"/>
    <property type="match status" value="1"/>
</dbReference>
<proteinExistence type="predicted"/>
<dbReference type="Gene3D" id="1.20.120.660">
    <property type="entry name" value="IL-4 antagonist (De novo design) like domain"/>
    <property type="match status" value="1"/>
</dbReference>